<dbReference type="PROSITE" id="PS51257">
    <property type="entry name" value="PROKAR_LIPOPROTEIN"/>
    <property type="match status" value="1"/>
</dbReference>
<evidence type="ECO:0000313" key="1">
    <source>
        <dbReference type="EMBL" id="WPU64260.1"/>
    </source>
</evidence>
<dbReference type="EMBL" id="CP139487">
    <property type="protein sequence ID" value="WPU64260.1"/>
    <property type="molecule type" value="Genomic_DNA"/>
</dbReference>
<dbReference type="AlphaFoldDB" id="A0AAX4HM36"/>
<protein>
    <recommendedName>
        <fullName evidence="3">Lipoprotein</fullName>
    </recommendedName>
</protein>
<gene>
    <name evidence="1" type="ORF">SOO65_16320</name>
</gene>
<proteinExistence type="predicted"/>
<sequence length="226" mass="25346">MMKLMSVLLILSLGVACSSKKKVKDVDNSETIARDYEVRDASSTVRPGWIEDAEVWVAQENMDTKKFRYFSYETEPKVNREIACNLAKANVRSDIASEITTFIQKSLAASTEGQAAIDANNPKTAPMREYVSNTLAERVQSLIHGAAVIKTYWEKRNYQQKLGAKKDHVGFTCATLIRMEDARLKAAIDKASEDLVEKADPELKDNVKKALENLDEDFVKARHGEV</sequence>
<keyword evidence="2" id="KW-1185">Reference proteome</keyword>
<reference evidence="1 2" key="1">
    <citation type="submission" date="2023-11" db="EMBL/GenBank/DDBJ databases">
        <title>Peredibacter starrii A3.12.</title>
        <authorList>
            <person name="Mitchell R.J."/>
        </authorList>
    </citation>
    <scope>NUCLEOTIDE SEQUENCE [LARGE SCALE GENOMIC DNA]</scope>
    <source>
        <strain evidence="1 2">A3.12</strain>
    </source>
</reference>
<name>A0AAX4HM36_9BACT</name>
<dbReference type="Proteomes" id="UP001324634">
    <property type="component" value="Chromosome"/>
</dbReference>
<dbReference type="KEGG" id="psti:SOO65_16320"/>
<accession>A0AAX4HM36</accession>
<organism evidence="1 2">
    <name type="scientific">Peredibacter starrii</name>
    <dbReference type="NCBI Taxonomy" id="28202"/>
    <lineage>
        <taxon>Bacteria</taxon>
        <taxon>Pseudomonadati</taxon>
        <taxon>Bdellovibrionota</taxon>
        <taxon>Bacteriovoracia</taxon>
        <taxon>Bacteriovoracales</taxon>
        <taxon>Bacteriovoracaceae</taxon>
        <taxon>Peredibacter</taxon>
    </lineage>
</organism>
<evidence type="ECO:0008006" key="3">
    <source>
        <dbReference type="Google" id="ProtNLM"/>
    </source>
</evidence>
<dbReference type="RefSeq" id="WP_321392719.1">
    <property type="nucleotide sequence ID" value="NZ_CP139487.1"/>
</dbReference>
<evidence type="ECO:0000313" key="2">
    <source>
        <dbReference type="Proteomes" id="UP001324634"/>
    </source>
</evidence>